<reference evidence="2 3" key="1">
    <citation type="journal article" date="2020" name="ISME J.">
        <title>Uncovering the hidden diversity of litter-decomposition mechanisms in mushroom-forming fungi.</title>
        <authorList>
            <person name="Floudas D."/>
            <person name="Bentzer J."/>
            <person name="Ahren D."/>
            <person name="Johansson T."/>
            <person name="Persson P."/>
            <person name="Tunlid A."/>
        </authorList>
    </citation>
    <scope>NUCLEOTIDE SEQUENCE [LARGE SCALE GENOMIC DNA]</scope>
    <source>
        <strain evidence="2 3">CBS 175.51</strain>
    </source>
</reference>
<dbReference type="OrthoDB" id="10614889at2759"/>
<feature type="region of interest" description="Disordered" evidence="1">
    <location>
        <begin position="175"/>
        <end position="210"/>
    </location>
</feature>
<keyword evidence="3" id="KW-1185">Reference proteome</keyword>
<protein>
    <submittedName>
        <fullName evidence="2">Uncharacterized protein</fullName>
    </submittedName>
</protein>
<evidence type="ECO:0000313" key="2">
    <source>
        <dbReference type="EMBL" id="KAF5309666.1"/>
    </source>
</evidence>
<dbReference type="EMBL" id="JAACJK010000234">
    <property type="protein sequence ID" value="KAF5309666.1"/>
    <property type="molecule type" value="Genomic_DNA"/>
</dbReference>
<feature type="compositionally biased region" description="Basic and acidic residues" evidence="1">
    <location>
        <begin position="180"/>
        <end position="190"/>
    </location>
</feature>
<gene>
    <name evidence="2" type="ORF">D9611_014072</name>
</gene>
<dbReference type="Proteomes" id="UP000541558">
    <property type="component" value="Unassembled WGS sequence"/>
</dbReference>
<proteinExistence type="predicted"/>
<dbReference type="AlphaFoldDB" id="A0A8H5ARP5"/>
<name>A0A8H5ARP5_9AGAR</name>
<comment type="caution">
    <text evidence="2">The sequence shown here is derived from an EMBL/GenBank/DDBJ whole genome shotgun (WGS) entry which is preliminary data.</text>
</comment>
<organism evidence="2 3">
    <name type="scientific">Ephemerocybe angulata</name>
    <dbReference type="NCBI Taxonomy" id="980116"/>
    <lineage>
        <taxon>Eukaryota</taxon>
        <taxon>Fungi</taxon>
        <taxon>Dikarya</taxon>
        <taxon>Basidiomycota</taxon>
        <taxon>Agaricomycotina</taxon>
        <taxon>Agaricomycetes</taxon>
        <taxon>Agaricomycetidae</taxon>
        <taxon>Agaricales</taxon>
        <taxon>Agaricineae</taxon>
        <taxon>Psathyrellaceae</taxon>
        <taxon>Ephemerocybe</taxon>
    </lineage>
</organism>
<evidence type="ECO:0000313" key="3">
    <source>
        <dbReference type="Proteomes" id="UP000541558"/>
    </source>
</evidence>
<feature type="region of interest" description="Disordered" evidence="1">
    <location>
        <begin position="86"/>
        <end position="138"/>
    </location>
</feature>
<accession>A0A8H5ARP5</accession>
<evidence type="ECO:0000256" key="1">
    <source>
        <dbReference type="SAM" id="MobiDB-lite"/>
    </source>
</evidence>
<sequence>MRTASPVEYIGREWDSRRELHSVEMRLEMALKRFLVRKTRSSSMPVRCKKSGNLGADIDEHLVENHLHPNPPATCDFPPSVSLYTRRRQTRTSTELRPSPSPPPTTCSQLSGPDRAEPPVKSTRAVCHNGRPNAQPTNVNMKGRMVMLWKNKAAWKCDYLPGAILKAQWRSTDEIPANHGSDEARGEHARQQRRAQSRWDRRVCYNPAVQ</sequence>